<dbReference type="EMBL" id="JBAMIC010000019">
    <property type="protein sequence ID" value="KAK7093537.1"/>
    <property type="molecule type" value="Genomic_DNA"/>
</dbReference>
<evidence type="ECO:0000313" key="2">
    <source>
        <dbReference type="Proteomes" id="UP001374579"/>
    </source>
</evidence>
<dbReference type="AlphaFoldDB" id="A0AAN9AUW1"/>
<gene>
    <name evidence="1" type="ORF">V1264_007267</name>
</gene>
<proteinExistence type="predicted"/>
<comment type="caution">
    <text evidence="1">The sequence shown here is derived from an EMBL/GenBank/DDBJ whole genome shotgun (WGS) entry which is preliminary data.</text>
</comment>
<protein>
    <submittedName>
        <fullName evidence="1">Uncharacterized protein</fullName>
    </submittedName>
</protein>
<name>A0AAN9AUW1_9CAEN</name>
<reference evidence="1 2" key="1">
    <citation type="submission" date="2024-02" db="EMBL/GenBank/DDBJ databases">
        <title>Chromosome-scale genome assembly of the rough periwinkle Littorina saxatilis.</title>
        <authorList>
            <person name="De Jode A."/>
            <person name="Faria R."/>
            <person name="Formenti G."/>
            <person name="Sims Y."/>
            <person name="Smith T.P."/>
            <person name="Tracey A."/>
            <person name="Wood J.M.D."/>
            <person name="Zagrodzka Z.B."/>
            <person name="Johannesson K."/>
            <person name="Butlin R.K."/>
            <person name="Leder E.H."/>
        </authorList>
    </citation>
    <scope>NUCLEOTIDE SEQUENCE [LARGE SCALE GENOMIC DNA]</scope>
    <source>
        <strain evidence="1">Snail1</strain>
        <tissue evidence="1">Muscle</tissue>
    </source>
</reference>
<dbReference type="Proteomes" id="UP001374579">
    <property type="component" value="Unassembled WGS sequence"/>
</dbReference>
<sequence>MGVLDVPRKLVHSYLRVVGLTMLIAYSLVQKAWLSLRPSLSPIFNIHDTIDPDTVTVNSVLQQLVKVVLLVGVMYWRLLQAVWDTVTSPFKAQLTAVQNFFEGLSAEYQEVTHTKLT</sequence>
<organism evidence="1 2">
    <name type="scientific">Littorina saxatilis</name>
    <dbReference type="NCBI Taxonomy" id="31220"/>
    <lineage>
        <taxon>Eukaryota</taxon>
        <taxon>Metazoa</taxon>
        <taxon>Spiralia</taxon>
        <taxon>Lophotrochozoa</taxon>
        <taxon>Mollusca</taxon>
        <taxon>Gastropoda</taxon>
        <taxon>Caenogastropoda</taxon>
        <taxon>Littorinimorpha</taxon>
        <taxon>Littorinoidea</taxon>
        <taxon>Littorinidae</taxon>
        <taxon>Littorina</taxon>
    </lineage>
</organism>
<accession>A0AAN9AUW1</accession>
<keyword evidence="2" id="KW-1185">Reference proteome</keyword>
<evidence type="ECO:0000313" key="1">
    <source>
        <dbReference type="EMBL" id="KAK7093537.1"/>
    </source>
</evidence>